<dbReference type="InterPro" id="IPR037883">
    <property type="entry name" value="Knr4/Smi1-like_sf"/>
</dbReference>
<dbReference type="Gene3D" id="3.40.1580.10">
    <property type="entry name" value="SMI1/KNR4-like"/>
    <property type="match status" value="1"/>
</dbReference>
<sequence length="159" mass="18128">MNIVWNFSGEMITREEVIELEKKLNVKFPEDYVSQILDNNGGIPDPSQLDFNGRKSKTLGELFCINDIGSANVYKKYKSSRDVLPMSIIPIAADAGGNYYCFDYINGAVPSIVYWNHDECYPADDVTPEQLKTKPLEVWQREAITPVCNTFTELLQMLY</sequence>
<dbReference type="Pfam" id="PF09346">
    <property type="entry name" value="SMI1_KNR4"/>
    <property type="match status" value="1"/>
</dbReference>
<organism evidence="2">
    <name type="scientific">marine sediment metagenome</name>
    <dbReference type="NCBI Taxonomy" id="412755"/>
    <lineage>
        <taxon>unclassified sequences</taxon>
        <taxon>metagenomes</taxon>
        <taxon>ecological metagenomes</taxon>
    </lineage>
</organism>
<dbReference type="SMART" id="SM00860">
    <property type="entry name" value="SMI1_KNR4"/>
    <property type="match status" value="1"/>
</dbReference>
<gene>
    <name evidence="2" type="ORF">S12H4_13984</name>
</gene>
<evidence type="ECO:0000313" key="2">
    <source>
        <dbReference type="EMBL" id="GAI78995.1"/>
    </source>
</evidence>
<dbReference type="SUPFAM" id="SSF160631">
    <property type="entry name" value="SMI1/KNR4-like"/>
    <property type="match status" value="1"/>
</dbReference>
<evidence type="ECO:0000259" key="1">
    <source>
        <dbReference type="SMART" id="SM00860"/>
    </source>
</evidence>
<proteinExistence type="predicted"/>
<feature type="domain" description="Knr4/Smi1-like" evidence="1">
    <location>
        <begin position="11"/>
        <end position="157"/>
    </location>
</feature>
<comment type="caution">
    <text evidence="2">The sequence shown here is derived from an EMBL/GenBank/DDBJ whole genome shotgun (WGS) entry which is preliminary data.</text>
</comment>
<accession>X1SUJ7</accession>
<dbReference type="AlphaFoldDB" id="X1SUJ7"/>
<reference evidence="2" key="1">
    <citation type="journal article" date="2014" name="Front. Microbiol.">
        <title>High frequency of phylogenetically diverse reductive dehalogenase-homologous genes in deep subseafloor sedimentary metagenomes.</title>
        <authorList>
            <person name="Kawai M."/>
            <person name="Futagami T."/>
            <person name="Toyoda A."/>
            <person name="Takaki Y."/>
            <person name="Nishi S."/>
            <person name="Hori S."/>
            <person name="Arai W."/>
            <person name="Tsubouchi T."/>
            <person name="Morono Y."/>
            <person name="Uchiyama I."/>
            <person name="Ito T."/>
            <person name="Fujiyama A."/>
            <person name="Inagaki F."/>
            <person name="Takami H."/>
        </authorList>
    </citation>
    <scope>NUCLEOTIDE SEQUENCE</scope>
    <source>
        <strain evidence="2">Expedition CK06-06</strain>
    </source>
</reference>
<name>X1SUJ7_9ZZZZ</name>
<protein>
    <recommendedName>
        <fullName evidence="1">Knr4/Smi1-like domain-containing protein</fullName>
    </recommendedName>
</protein>
<dbReference type="InterPro" id="IPR018958">
    <property type="entry name" value="Knr4/Smi1-like_dom"/>
</dbReference>
<dbReference type="EMBL" id="BARW01006660">
    <property type="protein sequence ID" value="GAI78995.1"/>
    <property type="molecule type" value="Genomic_DNA"/>
</dbReference>